<dbReference type="NCBIfam" id="TIGR00879">
    <property type="entry name" value="SP"/>
    <property type="match status" value="1"/>
</dbReference>
<dbReference type="PROSITE" id="PS50850">
    <property type="entry name" value="MFS"/>
    <property type="match status" value="1"/>
</dbReference>
<feature type="transmembrane region" description="Helical" evidence="8">
    <location>
        <begin position="147"/>
        <end position="169"/>
    </location>
</feature>
<dbReference type="EMBL" id="DS027060">
    <property type="protein sequence ID" value="EAW07056.1"/>
    <property type="molecule type" value="Genomic_DNA"/>
</dbReference>
<feature type="transmembrane region" description="Helical" evidence="8">
    <location>
        <begin position="438"/>
        <end position="456"/>
    </location>
</feature>
<dbReference type="GO" id="GO:0016020">
    <property type="term" value="C:membrane"/>
    <property type="evidence" value="ECO:0007669"/>
    <property type="project" value="UniProtKB-SubCell"/>
</dbReference>
<dbReference type="OMA" id="WFQFYGR"/>
<dbReference type="InterPro" id="IPR036259">
    <property type="entry name" value="MFS_trans_sf"/>
</dbReference>
<reference evidence="10 11" key="1">
    <citation type="journal article" date="2008" name="PLoS Genet.">
        <title>Genomic islands in the pathogenic filamentous fungus Aspergillus fumigatus.</title>
        <authorList>
            <person name="Fedorova N.D."/>
            <person name="Khaldi N."/>
            <person name="Joardar V.S."/>
            <person name="Maiti R."/>
            <person name="Amedeo P."/>
            <person name="Anderson M.J."/>
            <person name="Crabtree J."/>
            <person name="Silva J.C."/>
            <person name="Badger J.H."/>
            <person name="Albarraq A."/>
            <person name="Angiuoli S."/>
            <person name="Bussey H."/>
            <person name="Bowyer P."/>
            <person name="Cotty P.J."/>
            <person name="Dyer P.S."/>
            <person name="Egan A."/>
            <person name="Galens K."/>
            <person name="Fraser-Liggett C.M."/>
            <person name="Haas B.J."/>
            <person name="Inman J.M."/>
            <person name="Kent R."/>
            <person name="Lemieux S."/>
            <person name="Malavazi I."/>
            <person name="Orvis J."/>
            <person name="Roemer T."/>
            <person name="Ronning C.M."/>
            <person name="Sundaram J.P."/>
            <person name="Sutton G."/>
            <person name="Turner G."/>
            <person name="Venter J.C."/>
            <person name="White O.R."/>
            <person name="Whitty B.R."/>
            <person name="Youngman P."/>
            <person name="Wolfe K.H."/>
            <person name="Goldman G.H."/>
            <person name="Wortman J.R."/>
            <person name="Jiang B."/>
            <person name="Denning D.W."/>
            <person name="Nierman W.C."/>
        </authorList>
    </citation>
    <scope>NUCLEOTIDE SEQUENCE [LARGE SCALE GENOMIC DNA]</scope>
    <source>
        <strain evidence="11">ATCC 1007 / CBS 513.65 / DSM 816 / NCTC 3887 / NRRL 1</strain>
    </source>
</reference>
<sequence>MVAVGKQREEDVSEPILGNLLANDHTPWYRKPNLRTLYFVLFPACMGIEITSGFDSQIINTVQIVYSWNKYFGHPTGEMVDGKPKYEIEANLKGFLGAAYSLGAICSLPFVPWINQRVGRRWTILFGSYVSLLGALLQGFANGVGMYVVARIILGFGIPFCIVAGSSLLGELGYPKERPILTSLFNSSYFIGQIIAAAVGLGTVTIQTDWAWRIPSLLQIAPAMIQIIFVFFLPESPRYLISKDRHEEAFNVLTKYHAEGDRTSVIVRAELAQIERTIKLELEESKQSWWDMFRTAGMRRRLFISAFLGLFTQWSGNTLISYYLSDLLNMVGVTDGVVKSKINIGIACWGLVCGTALALTAPRFKRRTMYLTCACSLLCVYIAWTIAMERFLSTHARAAAILTIFFMFCYSPAYNLGYNALTYTYLVEIFPYFGRSRGLSWFQFFGRGAAFFATYVNPVGLKNITWKWLLVYICWLAFEVVFIYFFFPETSGRTLEELSFSTYPRPVCETWLTESVFEGKEKANEVAAAVHKQIDDDVDEKRPGVHVEQA</sequence>
<proteinExistence type="inferred from homology"/>
<evidence type="ECO:0000256" key="2">
    <source>
        <dbReference type="ARBA" id="ARBA00010992"/>
    </source>
</evidence>
<keyword evidence="6 8" id="KW-0472">Membrane</keyword>
<evidence type="ECO:0000256" key="8">
    <source>
        <dbReference type="SAM" id="Phobius"/>
    </source>
</evidence>
<dbReference type="HOGENOM" id="CLU_001265_30_13_1"/>
<dbReference type="Gene3D" id="1.20.1250.20">
    <property type="entry name" value="MFS general substrate transporter like domains"/>
    <property type="match status" value="1"/>
</dbReference>
<feature type="transmembrane region" description="Helical" evidence="8">
    <location>
        <begin position="210"/>
        <end position="233"/>
    </location>
</feature>
<comment type="similarity">
    <text evidence="2 7">Belongs to the major facilitator superfamily. Sugar transporter (TC 2.A.1.1) family.</text>
</comment>
<dbReference type="InterPro" id="IPR005828">
    <property type="entry name" value="MFS_sugar_transport-like"/>
</dbReference>
<dbReference type="GeneID" id="4699930"/>
<evidence type="ECO:0000256" key="6">
    <source>
        <dbReference type="ARBA" id="ARBA00023136"/>
    </source>
</evidence>
<feature type="transmembrane region" description="Helical" evidence="8">
    <location>
        <begin position="302"/>
        <end position="324"/>
    </location>
</feature>
<dbReference type="Pfam" id="PF00083">
    <property type="entry name" value="Sugar_tr"/>
    <property type="match status" value="1"/>
</dbReference>
<dbReference type="InterPro" id="IPR050360">
    <property type="entry name" value="MFS_Sugar_Transporters"/>
</dbReference>
<dbReference type="OrthoDB" id="6133115at2759"/>
<keyword evidence="11" id="KW-1185">Reference proteome</keyword>
<dbReference type="GO" id="GO:0005351">
    <property type="term" value="F:carbohydrate:proton symporter activity"/>
    <property type="evidence" value="ECO:0007669"/>
    <property type="project" value="TreeGrafter"/>
</dbReference>
<dbReference type="PANTHER" id="PTHR48022:SF29">
    <property type="entry name" value="SUGAR TRANSPORTER, PUTATIVE (AFU_ORTHOLOGUE AFUA_6G14500)-RELATED"/>
    <property type="match status" value="1"/>
</dbReference>
<dbReference type="AlphaFoldDB" id="A1CUR9"/>
<organism evidence="10 11">
    <name type="scientific">Aspergillus clavatus (strain ATCC 1007 / CBS 513.65 / DSM 816 / NCTC 3887 / NRRL 1 / QM 1276 / 107)</name>
    <dbReference type="NCBI Taxonomy" id="344612"/>
    <lineage>
        <taxon>Eukaryota</taxon>
        <taxon>Fungi</taxon>
        <taxon>Dikarya</taxon>
        <taxon>Ascomycota</taxon>
        <taxon>Pezizomycotina</taxon>
        <taxon>Eurotiomycetes</taxon>
        <taxon>Eurotiomycetidae</taxon>
        <taxon>Eurotiales</taxon>
        <taxon>Aspergillaceae</taxon>
        <taxon>Aspergillus</taxon>
        <taxon>Aspergillus subgen. Fumigati</taxon>
    </lineage>
</organism>
<dbReference type="KEGG" id="act:ACLA_087620"/>
<dbReference type="InterPro" id="IPR020846">
    <property type="entry name" value="MFS_dom"/>
</dbReference>
<dbReference type="FunFam" id="1.20.1250.20:FF:000117">
    <property type="entry name" value="MFS hexose transporter"/>
    <property type="match status" value="1"/>
</dbReference>
<dbReference type="VEuPathDB" id="FungiDB:ACLA_087620"/>
<evidence type="ECO:0000256" key="7">
    <source>
        <dbReference type="RuleBase" id="RU003346"/>
    </source>
</evidence>
<keyword evidence="4 8" id="KW-0812">Transmembrane</keyword>
<keyword evidence="10" id="KW-0762">Sugar transport</keyword>
<evidence type="ECO:0000256" key="3">
    <source>
        <dbReference type="ARBA" id="ARBA00022448"/>
    </source>
</evidence>
<evidence type="ECO:0000256" key="5">
    <source>
        <dbReference type="ARBA" id="ARBA00022989"/>
    </source>
</evidence>
<gene>
    <name evidence="10" type="ORF">ACLA_087620</name>
</gene>
<accession>A1CUR9</accession>
<comment type="subcellular location">
    <subcellularLocation>
        <location evidence="1">Membrane</location>
        <topology evidence="1">Multi-pass membrane protein</topology>
    </subcellularLocation>
</comment>
<dbReference type="PANTHER" id="PTHR48022">
    <property type="entry name" value="PLASTIDIC GLUCOSE TRANSPORTER 4"/>
    <property type="match status" value="1"/>
</dbReference>
<feature type="transmembrane region" description="Helical" evidence="8">
    <location>
        <begin position="344"/>
        <end position="361"/>
    </location>
</feature>
<dbReference type="eggNOG" id="KOG0254">
    <property type="taxonomic scope" value="Eukaryota"/>
</dbReference>
<keyword evidence="3 7" id="KW-0813">Transport</keyword>
<name>A1CUR9_ASPCL</name>
<evidence type="ECO:0000259" key="9">
    <source>
        <dbReference type="PROSITE" id="PS50850"/>
    </source>
</evidence>
<protein>
    <submittedName>
        <fullName evidence="10">MFS sugar transporter, putative</fullName>
    </submittedName>
</protein>
<evidence type="ECO:0000256" key="1">
    <source>
        <dbReference type="ARBA" id="ARBA00004141"/>
    </source>
</evidence>
<feature type="transmembrane region" description="Helical" evidence="8">
    <location>
        <begin position="122"/>
        <end position="141"/>
    </location>
</feature>
<dbReference type="RefSeq" id="XP_001268482.1">
    <property type="nucleotide sequence ID" value="XM_001268481.1"/>
</dbReference>
<dbReference type="Proteomes" id="UP000006701">
    <property type="component" value="Unassembled WGS sequence"/>
</dbReference>
<dbReference type="SUPFAM" id="SSF103473">
    <property type="entry name" value="MFS general substrate transporter"/>
    <property type="match status" value="1"/>
</dbReference>
<feature type="transmembrane region" description="Helical" evidence="8">
    <location>
        <begin position="399"/>
        <end position="417"/>
    </location>
</feature>
<feature type="transmembrane region" description="Helical" evidence="8">
    <location>
        <begin position="468"/>
        <end position="487"/>
    </location>
</feature>
<evidence type="ECO:0000313" key="10">
    <source>
        <dbReference type="EMBL" id="EAW07056.1"/>
    </source>
</evidence>
<evidence type="ECO:0000256" key="4">
    <source>
        <dbReference type="ARBA" id="ARBA00022692"/>
    </source>
</evidence>
<feature type="transmembrane region" description="Helical" evidence="8">
    <location>
        <begin position="181"/>
        <end position="204"/>
    </location>
</feature>
<keyword evidence="5 8" id="KW-1133">Transmembrane helix</keyword>
<feature type="domain" description="Major facilitator superfamily (MFS) profile" evidence="9">
    <location>
        <begin position="41"/>
        <end position="491"/>
    </location>
</feature>
<feature type="transmembrane region" description="Helical" evidence="8">
    <location>
        <begin position="94"/>
        <end position="115"/>
    </location>
</feature>
<feature type="transmembrane region" description="Helical" evidence="8">
    <location>
        <begin position="368"/>
        <end position="387"/>
    </location>
</feature>
<dbReference type="InterPro" id="IPR003663">
    <property type="entry name" value="Sugar/inositol_transpt"/>
</dbReference>
<evidence type="ECO:0000313" key="11">
    <source>
        <dbReference type="Proteomes" id="UP000006701"/>
    </source>
</evidence>